<dbReference type="Proteomes" id="UP000799779">
    <property type="component" value="Unassembled WGS sequence"/>
</dbReference>
<reference evidence="1" key="1">
    <citation type="journal article" date="2020" name="Stud. Mycol.">
        <title>101 Dothideomycetes genomes: a test case for predicting lifestyles and emergence of pathogens.</title>
        <authorList>
            <person name="Haridas S."/>
            <person name="Albert R."/>
            <person name="Binder M."/>
            <person name="Bloem J."/>
            <person name="Labutti K."/>
            <person name="Salamov A."/>
            <person name="Andreopoulos B."/>
            <person name="Baker S."/>
            <person name="Barry K."/>
            <person name="Bills G."/>
            <person name="Bluhm B."/>
            <person name="Cannon C."/>
            <person name="Castanera R."/>
            <person name="Culley D."/>
            <person name="Daum C."/>
            <person name="Ezra D."/>
            <person name="Gonzalez J."/>
            <person name="Henrissat B."/>
            <person name="Kuo A."/>
            <person name="Liang C."/>
            <person name="Lipzen A."/>
            <person name="Lutzoni F."/>
            <person name="Magnuson J."/>
            <person name="Mondo S."/>
            <person name="Nolan M."/>
            <person name="Ohm R."/>
            <person name="Pangilinan J."/>
            <person name="Park H.-J."/>
            <person name="Ramirez L."/>
            <person name="Alfaro M."/>
            <person name="Sun H."/>
            <person name="Tritt A."/>
            <person name="Yoshinaga Y."/>
            <person name="Zwiers L.-H."/>
            <person name="Turgeon B."/>
            <person name="Goodwin S."/>
            <person name="Spatafora J."/>
            <person name="Crous P."/>
            <person name="Grigoriev I."/>
        </authorList>
    </citation>
    <scope>NUCLEOTIDE SEQUENCE</scope>
    <source>
        <strain evidence="1">CBS 123094</strain>
    </source>
</reference>
<evidence type="ECO:0000313" key="1">
    <source>
        <dbReference type="EMBL" id="KAF2007398.1"/>
    </source>
</evidence>
<feature type="non-terminal residue" evidence="1">
    <location>
        <position position="1"/>
    </location>
</feature>
<sequence>GDKALTSKPEDIPSYIFPLDPTKDRIIYFKGFYISIVNKETNNTITYKDNENPITIYIPYNIPAGYTSYIRGGTVYFKP</sequence>
<proteinExistence type="predicted"/>
<protein>
    <submittedName>
        <fullName evidence="1">Uncharacterized protein</fullName>
    </submittedName>
</protein>
<gene>
    <name evidence="1" type="ORF">P154DRAFT_420713</name>
</gene>
<name>A0A6A5X3B1_9PLEO</name>
<dbReference type="OrthoDB" id="3746940at2759"/>
<keyword evidence="2" id="KW-1185">Reference proteome</keyword>
<evidence type="ECO:0000313" key="2">
    <source>
        <dbReference type="Proteomes" id="UP000799779"/>
    </source>
</evidence>
<organism evidence="1 2">
    <name type="scientific">Amniculicola lignicola CBS 123094</name>
    <dbReference type="NCBI Taxonomy" id="1392246"/>
    <lineage>
        <taxon>Eukaryota</taxon>
        <taxon>Fungi</taxon>
        <taxon>Dikarya</taxon>
        <taxon>Ascomycota</taxon>
        <taxon>Pezizomycotina</taxon>
        <taxon>Dothideomycetes</taxon>
        <taxon>Pleosporomycetidae</taxon>
        <taxon>Pleosporales</taxon>
        <taxon>Amniculicolaceae</taxon>
        <taxon>Amniculicola</taxon>
    </lineage>
</organism>
<accession>A0A6A5X3B1</accession>
<dbReference type="EMBL" id="ML977557">
    <property type="protein sequence ID" value="KAF2007398.1"/>
    <property type="molecule type" value="Genomic_DNA"/>
</dbReference>
<dbReference type="AlphaFoldDB" id="A0A6A5X3B1"/>